<dbReference type="Pfam" id="PF00884">
    <property type="entry name" value="Sulfatase"/>
    <property type="match status" value="1"/>
</dbReference>
<dbReference type="OrthoDB" id="9763552at2"/>
<dbReference type="GO" id="GO:0005737">
    <property type="term" value="C:cytoplasm"/>
    <property type="evidence" value="ECO:0007669"/>
    <property type="project" value="TreeGrafter"/>
</dbReference>
<proteinExistence type="inferred from homology"/>
<dbReference type="Gene3D" id="3.40.720.10">
    <property type="entry name" value="Alkaline Phosphatase, subunit A"/>
    <property type="match status" value="1"/>
</dbReference>
<dbReference type="eggNOG" id="COG3119">
    <property type="taxonomic scope" value="Bacteria"/>
</dbReference>
<feature type="domain" description="Sulfatase N-terminal" evidence="5">
    <location>
        <begin position="34"/>
        <end position="244"/>
    </location>
</feature>
<evidence type="ECO:0000259" key="5">
    <source>
        <dbReference type="Pfam" id="PF00884"/>
    </source>
</evidence>
<dbReference type="Proteomes" id="UP000019402">
    <property type="component" value="Unassembled WGS sequence"/>
</dbReference>
<evidence type="ECO:0000256" key="3">
    <source>
        <dbReference type="ARBA" id="ARBA00022801"/>
    </source>
</evidence>
<comment type="caution">
    <text evidence="6">The sequence shown here is derived from an EMBL/GenBank/DDBJ whole genome shotgun (WGS) entry which is preliminary data.</text>
</comment>
<keyword evidence="4" id="KW-0472">Membrane</keyword>
<dbReference type="SUPFAM" id="SSF53649">
    <property type="entry name" value="Alkaline phosphatase-like"/>
    <property type="match status" value="1"/>
</dbReference>
<reference evidence="6 7" key="1">
    <citation type="journal article" date="2014" name="Genome Announc.">
        <title>Draft Genome Sequence of Cytophaga fermentans JCM 21142T, a Facultative Anaerobe Isolated from Marine Mud.</title>
        <authorList>
            <person name="Starns D."/>
            <person name="Oshima K."/>
            <person name="Suda W."/>
            <person name="Iino T."/>
            <person name="Yuki M."/>
            <person name="Inoue J."/>
            <person name="Kitamura K."/>
            <person name="Iida T."/>
            <person name="Darby A."/>
            <person name="Hattori M."/>
            <person name="Ohkuma M."/>
        </authorList>
    </citation>
    <scope>NUCLEOTIDE SEQUENCE [LARGE SCALE GENOMIC DNA]</scope>
    <source>
        <strain evidence="6 7">JCM 21142</strain>
    </source>
</reference>
<evidence type="ECO:0000256" key="4">
    <source>
        <dbReference type="SAM" id="Phobius"/>
    </source>
</evidence>
<keyword evidence="4" id="KW-0812">Transmembrane</keyword>
<keyword evidence="4" id="KW-1133">Transmembrane helix</keyword>
<protein>
    <submittedName>
        <fullName evidence="6">Arylsulfatase</fullName>
    </submittedName>
</protein>
<evidence type="ECO:0000313" key="7">
    <source>
        <dbReference type="Proteomes" id="UP000019402"/>
    </source>
</evidence>
<sequence length="263" mass="29771">MKLTKNKILNTIVIAILWAQTTTFKAQSNDNDHPNVIFISIDDLNDWAGKLNIHSQAITPNMDYLFNQGVLFTNAHCSQAVCTASRNSLLSGIHPTTSGWYSSTSAMRKTYDQVMGDHKMLPQYFKDNGYKTLAVGKVFHGGVSDYKNKTQDFWDITAPNYKVPKDLKDRGDGYGGTKFYPFPQKGSQIINHYGKEYSNGHSLCYGALEREDMPGGKMFDELITEWAVDQLQKEHQKPFFMAVALFVLTSPIQLQNIFLIYTI</sequence>
<dbReference type="GO" id="GO:0008484">
    <property type="term" value="F:sulfuric ester hydrolase activity"/>
    <property type="evidence" value="ECO:0007669"/>
    <property type="project" value="TreeGrafter"/>
</dbReference>
<keyword evidence="3" id="KW-0378">Hydrolase</keyword>
<feature type="transmembrane region" description="Helical" evidence="4">
    <location>
        <begin position="239"/>
        <end position="261"/>
    </location>
</feature>
<dbReference type="AlphaFoldDB" id="W7YFU6"/>
<dbReference type="InterPro" id="IPR000917">
    <property type="entry name" value="Sulfatase_N"/>
</dbReference>
<evidence type="ECO:0000313" key="6">
    <source>
        <dbReference type="EMBL" id="GAF03326.1"/>
    </source>
</evidence>
<evidence type="ECO:0000256" key="2">
    <source>
        <dbReference type="ARBA" id="ARBA00022723"/>
    </source>
</evidence>
<dbReference type="InterPro" id="IPR017850">
    <property type="entry name" value="Alkaline_phosphatase_core_sf"/>
</dbReference>
<gene>
    <name evidence="6" type="ORF">JCM21142_41994</name>
</gene>
<dbReference type="GO" id="GO:0046872">
    <property type="term" value="F:metal ion binding"/>
    <property type="evidence" value="ECO:0007669"/>
    <property type="project" value="UniProtKB-KW"/>
</dbReference>
<dbReference type="PANTHER" id="PTHR45953:SF1">
    <property type="entry name" value="IDURONATE 2-SULFATASE"/>
    <property type="match status" value="1"/>
</dbReference>
<keyword evidence="7" id="KW-1185">Reference proteome</keyword>
<evidence type="ECO:0000256" key="1">
    <source>
        <dbReference type="ARBA" id="ARBA00008779"/>
    </source>
</evidence>
<organism evidence="6 7">
    <name type="scientific">Saccharicrinis fermentans DSM 9555 = JCM 21142</name>
    <dbReference type="NCBI Taxonomy" id="869213"/>
    <lineage>
        <taxon>Bacteria</taxon>
        <taxon>Pseudomonadati</taxon>
        <taxon>Bacteroidota</taxon>
        <taxon>Bacteroidia</taxon>
        <taxon>Marinilabiliales</taxon>
        <taxon>Marinilabiliaceae</taxon>
        <taxon>Saccharicrinis</taxon>
    </lineage>
</organism>
<name>W7YFU6_9BACT</name>
<keyword evidence="2" id="KW-0479">Metal-binding</keyword>
<accession>W7YFU6</accession>
<dbReference type="InterPro" id="IPR024607">
    <property type="entry name" value="Sulfatase_CS"/>
</dbReference>
<dbReference type="PROSITE" id="PS00149">
    <property type="entry name" value="SULFATASE_2"/>
    <property type="match status" value="1"/>
</dbReference>
<comment type="similarity">
    <text evidence="1">Belongs to the sulfatase family.</text>
</comment>
<dbReference type="EMBL" id="BAMD01000021">
    <property type="protein sequence ID" value="GAF03326.1"/>
    <property type="molecule type" value="Genomic_DNA"/>
</dbReference>
<dbReference type="PANTHER" id="PTHR45953">
    <property type="entry name" value="IDURONATE 2-SULFATASE"/>
    <property type="match status" value="1"/>
</dbReference>